<evidence type="ECO:0000256" key="7">
    <source>
        <dbReference type="ARBA" id="ARBA00023033"/>
    </source>
</evidence>
<keyword evidence="6" id="KW-0560">Oxidoreductase</keyword>
<evidence type="ECO:0000256" key="3">
    <source>
        <dbReference type="ARBA" id="ARBA00013457"/>
    </source>
</evidence>
<gene>
    <name evidence="8" type="ORF">SAMN05421676_10613</name>
</gene>
<evidence type="ECO:0000313" key="8">
    <source>
        <dbReference type="EMBL" id="SET59476.1"/>
    </source>
</evidence>
<comment type="similarity">
    <text evidence="2">Belongs to the nitronate monooxygenase family. NMO class I subfamily.</text>
</comment>
<dbReference type="PANTHER" id="PTHR42747:SF4">
    <property type="entry name" value="BLR1330 PROTEIN"/>
    <property type="match status" value="1"/>
</dbReference>
<keyword evidence="4" id="KW-0285">Flavoprotein</keyword>
<evidence type="ECO:0000256" key="4">
    <source>
        <dbReference type="ARBA" id="ARBA00022630"/>
    </source>
</evidence>
<dbReference type="AlphaFoldDB" id="A0A1I0FQ65"/>
<evidence type="ECO:0000256" key="6">
    <source>
        <dbReference type="ARBA" id="ARBA00023002"/>
    </source>
</evidence>
<organism evidence="8 9">
    <name type="scientific">Salinibacillus kushneri</name>
    <dbReference type="NCBI Taxonomy" id="237682"/>
    <lineage>
        <taxon>Bacteria</taxon>
        <taxon>Bacillati</taxon>
        <taxon>Bacillota</taxon>
        <taxon>Bacilli</taxon>
        <taxon>Bacillales</taxon>
        <taxon>Bacillaceae</taxon>
        <taxon>Salinibacillus</taxon>
    </lineage>
</organism>
<accession>A0A1I0FQ65</accession>
<sequence length="329" mass="36008">MTNQTVKKLKESVEIPVMIAPMFLINNPKMVVNGCASGVISTFPALNARTGEILEDWMKEITSELHRLKQENPQRKIGPWGINFIVHSSNKRYVEDLKMIEKYQPPVVITSLGDPGPVANVVHDYGGVVFSDVINIKYAKKAIEKGADGLVLVASGAGGHAGTFNPISFVHEVREFFDGPIALSGGMTKGEDILATEVLGADFSYIGTRFIPAKESSAQDDYKEMIVDSSIEDIIYTDAFSGVNANYLIPSIEKAGLDPGNLKKKEQIDFSELRNKEVKAWKDVWGAGQGVGSINATQSVSEIVDELKADYQKALENVSKEKWGKDVVK</sequence>
<dbReference type="EMBL" id="FOHJ01000006">
    <property type="protein sequence ID" value="SET59476.1"/>
    <property type="molecule type" value="Genomic_DNA"/>
</dbReference>
<protein>
    <recommendedName>
        <fullName evidence="3">Probable nitronate monooxygenase</fullName>
    </recommendedName>
</protein>
<dbReference type="GO" id="GO:0018580">
    <property type="term" value="F:nitronate monooxygenase activity"/>
    <property type="evidence" value="ECO:0007669"/>
    <property type="project" value="InterPro"/>
</dbReference>
<keyword evidence="7 8" id="KW-0503">Monooxygenase</keyword>
<dbReference type="PANTHER" id="PTHR42747">
    <property type="entry name" value="NITRONATE MONOOXYGENASE-RELATED"/>
    <property type="match status" value="1"/>
</dbReference>
<evidence type="ECO:0000256" key="5">
    <source>
        <dbReference type="ARBA" id="ARBA00022643"/>
    </source>
</evidence>
<proteinExistence type="inferred from homology"/>
<dbReference type="Proteomes" id="UP000199095">
    <property type="component" value="Unassembled WGS sequence"/>
</dbReference>
<dbReference type="InterPro" id="IPR004136">
    <property type="entry name" value="NMO"/>
</dbReference>
<comment type="function">
    <text evidence="1">Nitronate monooxygenase that uses molecular oxygen to catalyze the oxidative denitrification of alkyl nitronates. Acts on propionate 3-nitronate (P3N), the presumed physiological substrate. Probably functions in the detoxification of P3N, a metabolic poison produced by plants and fungi as a defense mechanism.</text>
</comment>
<dbReference type="STRING" id="237682.SAMN05421676_10613"/>
<reference evidence="9" key="1">
    <citation type="submission" date="2016-10" db="EMBL/GenBank/DDBJ databases">
        <authorList>
            <person name="Varghese N."/>
            <person name="Submissions S."/>
        </authorList>
    </citation>
    <scope>NUCLEOTIDE SEQUENCE [LARGE SCALE GENOMIC DNA]</scope>
    <source>
        <strain evidence="9">CGMCC 1.3566</strain>
    </source>
</reference>
<evidence type="ECO:0000313" key="9">
    <source>
        <dbReference type="Proteomes" id="UP000199095"/>
    </source>
</evidence>
<dbReference type="RefSeq" id="WP_093134810.1">
    <property type="nucleotide sequence ID" value="NZ_FOHJ01000006.1"/>
</dbReference>
<keyword evidence="9" id="KW-1185">Reference proteome</keyword>
<dbReference type="Pfam" id="PF03060">
    <property type="entry name" value="NMO"/>
    <property type="match status" value="1"/>
</dbReference>
<name>A0A1I0FQ65_9BACI</name>
<keyword evidence="5" id="KW-0288">FMN</keyword>
<dbReference type="InterPro" id="IPR013785">
    <property type="entry name" value="Aldolase_TIM"/>
</dbReference>
<dbReference type="OrthoDB" id="9778912at2"/>
<dbReference type="Gene3D" id="3.20.20.70">
    <property type="entry name" value="Aldolase class I"/>
    <property type="match status" value="1"/>
</dbReference>
<evidence type="ECO:0000256" key="1">
    <source>
        <dbReference type="ARBA" id="ARBA00003535"/>
    </source>
</evidence>
<dbReference type="CDD" id="cd04730">
    <property type="entry name" value="NPD_like"/>
    <property type="match status" value="1"/>
</dbReference>
<dbReference type="SUPFAM" id="SSF51412">
    <property type="entry name" value="Inosine monophosphate dehydrogenase (IMPDH)"/>
    <property type="match status" value="1"/>
</dbReference>
<evidence type="ECO:0000256" key="2">
    <source>
        <dbReference type="ARBA" id="ARBA00009881"/>
    </source>
</evidence>